<evidence type="ECO:0000256" key="1">
    <source>
        <dbReference type="SAM" id="MobiDB-lite"/>
    </source>
</evidence>
<accession>A0A1H9FC27</accession>
<sequence length="262" mass="28369">MASAGIATLGVASFSTSSAAAASVGDEWSRNEETVYEYGGIDTYDILYGHDLQVNYLEKNHSSANEAFYLTFEMLGTGYERQRAHGSNGEWKAMNFNIVERIGFEVSTPDSGVGIYQTPAQEEMSSAAGIPEEDAYTYNELLADAALAIATRGASKMVDRDIWIHAASDIVSAFVQETKDTDSTSTLASTWTNQDVLDLLSPRPRHTMTCYTKFRVEVPDTFTHANLALNNWSEPTSSGSGRQTASLDITVDLDNSPGGGIS</sequence>
<evidence type="ECO:0000313" key="2">
    <source>
        <dbReference type="EMBL" id="SEQ35501.1"/>
    </source>
</evidence>
<dbReference type="STRING" id="1186196.SAMN04489841_1538"/>
<dbReference type="Proteomes" id="UP000199114">
    <property type="component" value="Unassembled WGS sequence"/>
</dbReference>
<dbReference type="AlphaFoldDB" id="A0A1H9FC27"/>
<reference evidence="3" key="1">
    <citation type="submission" date="2016-10" db="EMBL/GenBank/DDBJ databases">
        <authorList>
            <person name="Varghese N."/>
            <person name="Submissions S."/>
        </authorList>
    </citation>
    <scope>NUCLEOTIDE SEQUENCE [LARGE SCALE GENOMIC DNA]</scope>
    <source>
        <strain evidence="3">DSM 25055</strain>
    </source>
</reference>
<organism evidence="2 3">
    <name type="scientific">Natrinema salaciae</name>
    <dbReference type="NCBI Taxonomy" id="1186196"/>
    <lineage>
        <taxon>Archaea</taxon>
        <taxon>Methanobacteriati</taxon>
        <taxon>Methanobacteriota</taxon>
        <taxon>Stenosarchaea group</taxon>
        <taxon>Halobacteria</taxon>
        <taxon>Halobacteriales</taxon>
        <taxon>Natrialbaceae</taxon>
        <taxon>Natrinema</taxon>
    </lineage>
</organism>
<protein>
    <submittedName>
        <fullName evidence="2">Uncharacterized protein</fullName>
    </submittedName>
</protein>
<feature type="compositionally biased region" description="Polar residues" evidence="1">
    <location>
        <begin position="232"/>
        <end position="247"/>
    </location>
</feature>
<gene>
    <name evidence="2" type="ORF">SAMN04489841_1538</name>
</gene>
<feature type="region of interest" description="Disordered" evidence="1">
    <location>
        <begin position="232"/>
        <end position="262"/>
    </location>
</feature>
<dbReference type="RefSeq" id="WP_090615795.1">
    <property type="nucleotide sequence ID" value="NZ_FOFD01000002.1"/>
</dbReference>
<evidence type="ECO:0000313" key="3">
    <source>
        <dbReference type="Proteomes" id="UP000199114"/>
    </source>
</evidence>
<keyword evidence="3" id="KW-1185">Reference proteome</keyword>
<name>A0A1H9FC27_9EURY</name>
<proteinExistence type="predicted"/>
<dbReference type="EMBL" id="FOFD01000002">
    <property type="protein sequence ID" value="SEQ35501.1"/>
    <property type="molecule type" value="Genomic_DNA"/>
</dbReference>